<dbReference type="AlphaFoldDB" id="A0AAD2GTF6"/>
<dbReference type="InterPro" id="IPR017972">
    <property type="entry name" value="Cyt_P450_CS"/>
</dbReference>
<evidence type="ECO:0000256" key="4">
    <source>
        <dbReference type="ARBA" id="ARBA00023002"/>
    </source>
</evidence>
<evidence type="ECO:0000256" key="3">
    <source>
        <dbReference type="ARBA" id="ARBA00022723"/>
    </source>
</evidence>
<dbReference type="PROSITE" id="PS00086">
    <property type="entry name" value="CYTOCHROME_P450"/>
    <property type="match status" value="1"/>
</dbReference>
<keyword evidence="7 8" id="KW-0349">Heme</keyword>
<feature type="binding site" description="axial binding residue" evidence="7">
    <location>
        <position position="462"/>
    </location>
    <ligand>
        <name>heme</name>
        <dbReference type="ChEBI" id="CHEBI:30413"/>
    </ligand>
    <ligandPart>
        <name>Fe</name>
        <dbReference type="ChEBI" id="CHEBI:18248"/>
    </ligandPart>
</feature>
<protein>
    <recommendedName>
        <fullName evidence="11">Cytochrome P450</fullName>
    </recommendedName>
</protein>
<dbReference type="GO" id="GO:0005506">
    <property type="term" value="F:iron ion binding"/>
    <property type="evidence" value="ECO:0007669"/>
    <property type="project" value="InterPro"/>
</dbReference>
<comment type="similarity">
    <text evidence="2 8">Belongs to the cytochrome P450 family.</text>
</comment>
<dbReference type="Proteomes" id="UP001295794">
    <property type="component" value="Unassembled WGS sequence"/>
</dbReference>
<dbReference type="Gene3D" id="1.10.630.10">
    <property type="entry name" value="Cytochrome P450"/>
    <property type="match status" value="1"/>
</dbReference>
<evidence type="ECO:0000256" key="7">
    <source>
        <dbReference type="PIRSR" id="PIRSR602403-1"/>
    </source>
</evidence>
<evidence type="ECO:0000256" key="8">
    <source>
        <dbReference type="RuleBase" id="RU000461"/>
    </source>
</evidence>
<dbReference type="InterPro" id="IPR001128">
    <property type="entry name" value="Cyt_P450"/>
</dbReference>
<dbReference type="Pfam" id="PF00067">
    <property type="entry name" value="p450"/>
    <property type="match status" value="1"/>
</dbReference>
<dbReference type="PANTHER" id="PTHR46206">
    <property type="entry name" value="CYTOCHROME P450"/>
    <property type="match status" value="1"/>
</dbReference>
<organism evidence="9 10">
    <name type="scientific">Mycena citricolor</name>
    <dbReference type="NCBI Taxonomy" id="2018698"/>
    <lineage>
        <taxon>Eukaryota</taxon>
        <taxon>Fungi</taxon>
        <taxon>Dikarya</taxon>
        <taxon>Basidiomycota</taxon>
        <taxon>Agaricomycotina</taxon>
        <taxon>Agaricomycetes</taxon>
        <taxon>Agaricomycetidae</taxon>
        <taxon>Agaricales</taxon>
        <taxon>Marasmiineae</taxon>
        <taxon>Mycenaceae</taxon>
        <taxon>Mycena</taxon>
    </lineage>
</organism>
<reference evidence="9" key="1">
    <citation type="submission" date="2023-11" db="EMBL/GenBank/DDBJ databases">
        <authorList>
            <person name="De Vega J J."/>
            <person name="De Vega J J."/>
        </authorList>
    </citation>
    <scope>NUCLEOTIDE SEQUENCE</scope>
</reference>
<accession>A0AAD2GTF6</accession>
<evidence type="ECO:0000256" key="1">
    <source>
        <dbReference type="ARBA" id="ARBA00001971"/>
    </source>
</evidence>
<evidence type="ECO:0000256" key="6">
    <source>
        <dbReference type="ARBA" id="ARBA00023033"/>
    </source>
</evidence>
<dbReference type="InterPro" id="IPR036396">
    <property type="entry name" value="Cyt_P450_sf"/>
</dbReference>
<name>A0AAD2GTF6_9AGAR</name>
<keyword evidence="6 8" id="KW-0503">Monooxygenase</keyword>
<dbReference type="CDD" id="cd11041">
    <property type="entry name" value="CYP503A1-like"/>
    <property type="match status" value="1"/>
</dbReference>
<dbReference type="GO" id="GO:0016705">
    <property type="term" value="F:oxidoreductase activity, acting on paired donors, with incorporation or reduction of molecular oxygen"/>
    <property type="evidence" value="ECO:0007669"/>
    <property type="project" value="InterPro"/>
</dbReference>
<evidence type="ECO:0000313" key="9">
    <source>
        <dbReference type="EMBL" id="CAK5261947.1"/>
    </source>
</evidence>
<dbReference type="PRINTS" id="PR00465">
    <property type="entry name" value="EP450IV"/>
</dbReference>
<keyword evidence="5 7" id="KW-0408">Iron</keyword>
<dbReference type="InterPro" id="IPR002403">
    <property type="entry name" value="Cyt_P450_E_grp-IV"/>
</dbReference>
<evidence type="ECO:0000256" key="5">
    <source>
        <dbReference type="ARBA" id="ARBA00023004"/>
    </source>
</evidence>
<dbReference type="GO" id="GO:0020037">
    <property type="term" value="F:heme binding"/>
    <property type="evidence" value="ECO:0007669"/>
    <property type="project" value="InterPro"/>
</dbReference>
<comment type="cofactor">
    <cofactor evidence="1 7">
        <name>heme</name>
        <dbReference type="ChEBI" id="CHEBI:30413"/>
    </cofactor>
</comment>
<keyword evidence="10" id="KW-1185">Reference proteome</keyword>
<keyword evidence="3 7" id="KW-0479">Metal-binding</keyword>
<evidence type="ECO:0000256" key="2">
    <source>
        <dbReference type="ARBA" id="ARBA00010617"/>
    </source>
</evidence>
<gene>
    <name evidence="9" type="ORF">MYCIT1_LOCUS276</name>
</gene>
<sequence length="517" mass="58273">MDYAARSILLTAAVLGAFQLVSRILRKSSLDRIPSVGVSSGPFGFYRGSWRYIKDARGITEEGCMRYPDKPFKVPFADRWLVLVSGPSFLEDIRKASDSELSQAEGANAVRHCSRPSLQLSRLSQLLHLEHTLGHEQHQDPFQVPVVRSPLTRNIGVCFPDIHDEVVNAFTDLVPPSDEWISVPAMQTVLPIVSRISNRFFIGLQCRNPELISITTQFAQHVTTDAALLHITPGFLRNAVAHFFGHLESTTRKTMRLVGPLIQHRIDMDERYGSEWPAGDRPNDLISWLLDETRDQPRRRNVRTLTRTLLNVNFGAIHTTTQGFLHALYTIASHLEFVPPLREEIEAVVQAEGWTKAALAKMVKLDSFMKECARFTPGGVVALLRQTVKDFVFSDGTVVPSGTLIGVPVMQEHYKASNYTDGHIFDPFRFSRLRTEAGESVKHHMVTPRADFLTFGLGRHACPGRFFAVNEQKLLMAHMLVTYDVKLRDGKRPEDEWMFVAGAANSTAEVMFRKRQV</sequence>
<evidence type="ECO:0008006" key="11">
    <source>
        <dbReference type="Google" id="ProtNLM"/>
    </source>
</evidence>
<dbReference type="SUPFAM" id="SSF48264">
    <property type="entry name" value="Cytochrome P450"/>
    <property type="match status" value="1"/>
</dbReference>
<comment type="caution">
    <text evidence="9">The sequence shown here is derived from an EMBL/GenBank/DDBJ whole genome shotgun (WGS) entry which is preliminary data.</text>
</comment>
<dbReference type="EMBL" id="CAVNYO010000003">
    <property type="protein sequence ID" value="CAK5261947.1"/>
    <property type="molecule type" value="Genomic_DNA"/>
</dbReference>
<keyword evidence="4 8" id="KW-0560">Oxidoreductase</keyword>
<evidence type="ECO:0000313" key="10">
    <source>
        <dbReference type="Proteomes" id="UP001295794"/>
    </source>
</evidence>
<dbReference type="GO" id="GO:0004497">
    <property type="term" value="F:monooxygenase activity"/>
    <property type="evidence" value="ECO:0007669"/>
    <property type="project" value="UniProtKB-KW"/>
</dbReference>
<proteinExistence type="inferred from homology"/>
<dbReference type="PANTHER" id="PTHR46206:SF6">
    <property type="entry name" value="CYTOCHROME P450 MONOOXYGENASE AN1598-RELATED"/>
    <property type="match status" value="1"/>
</dbReference>